<dbReference type="InterPro" id="IPR010282">
    <property type="entry name" value="Uncharacterised_HutD/Ves"/>
</dbReference>
<name>A0A410PWN9_9FIRM</name>
<dbReference type="AlphaFoldDB" id="A0A410PWN9"/>
<organism evidence="1 2">
    <name type="scientific">Aminipila luticellarii</name>
    <dbReference type="NCBI Taxonomy" id="2507160"/>
    <lineage>
        <taxon>Bacteria</taxon>
        <taxon>Bacillati</taxon>
        <taxon>Bacillota</taxon>
        <taxon>Clostridia</taxon>
        <taxon>Peptostreptococcales</taxon>
        <taxon>Anaerovoracaceae</taxon>
        <taxon>Aminipila</taxon>
    </lineage>
</organism>
<dbReference type="EMBL" id="CP035281">
    <property type="protein sequence ID" value="QAT43362.1"/>
    <property type="molecule type" value="Genomic_DNA"/>
</dbReference>
<dbReference type="OrthoDB" id="9786443at2"/>
<dbReference type="KEGG" id="amij:EQM06_09110"/>
<dbReference type="Proteomes" id="UP000287601">
    <property type="component" value="Chromosome"/>
</dbReference>
<reference evidence="1 2" key="1">
    <citation type="submission" date="2019-01" db="EMBL/GenBank/DDBJ databases">
        <title>Draft genomes of a novel of Aminipila strains.</title>
        <authorList>
            <person name="Ma S."/>
        </authorList>
    </citation>
    <scope>NUCLEOTIDE SEQUENCE [LARGE SCALE GENOMIC DNA]</scope>
    <source>
        <strain evidence="2">JN-39</strain>
    </source>
</reference>
<sequence length="201" mass="23093">MNHIECKAYKKEEYKEGKWSGGTTTELAIYPKNSVYSDRNFIWRLSSATVELEESDFTPLPDYDRILIVLRGEAVLSHKEVRVIRLAAYEQDRFSGSYQTRSFGQITDFNLMVRKGNQGFAEVMTVTGAGTAIPVESWKEYHKMSQSFFCAEGFCTIYFNKRICQLNAGELLVINCDSGDITKLRIMGKGKIIRTHMYYNE</sequence>
<dbReference type="InterPro" id="IPR011051">
    <property type="entry name" value="RmlC_Cupin_sf"/>
</dbReference>
<proteinExistence type="predicted"/>
<evidence type="ECO:0000313" key="2">
    <source>
        <dbReference type="Proteomes" id="UP000287601"/>
    </source>
</evidence>
<accession>A0A410PWN9</accession>
<dbReference type="PANTHER" id="PTHR37943:SF1">
    <property type="entry name" value="PROTEIN VES"/>
    <property type="match status" value="1"/>
</dbReference>
<gene>
    <name evidence="1" type="ORF">EQM06_09110</name>
</gene>
<dbReference type="RefSeq" id="WP_128746098.1">
    <property type="nucleotide sequence ID" value="NZ_CP035281.1"/>
</dbReference>
<keyword evidence="2" id="KW-1185">Reference proteome</keyword>
<evidence type="ECO:0000313" key="1">
    <source>
        <dbReference type="EMBL" id="QAT43362.1"/>
    </source>
</evidence>
<protein>
    <recommendedName>
        <fullName evidence="3">Protein Ves</fullName>
    </recommendedName>
</protein>
<dbReference type="PANTHER" id="PTHR37943">
    <property type="entry name" value="PROTEIN VES"/>
    <property type="match status" value="1"/>
</dbReference>
<dbReference type="Pfam" id="PF05962">
    <property type="entry name" value="HutD"/>
    <property type="match status" value="1"/>
</dbReference>
<dbReference type="InterPro" id="IPR014710">
    <property type="entry name" value="RmlC-like_jellyroll"/>
</dbReference>
<dbReference type="Gene3D" id="2.60.120.10">
    <property type="entry name" value="Jelly Rolls"/>
    <property type="match status" value="1"/>
</dbReference>
<evidence type="ECO:0008006" key="3">
    <source>
        <dbReference type="Google" id="ProtNLM"/>
    </source>
</evidence>
<dbReference type="SUPFAM" id="SSF51182">
    <property type="entry name" value="RmlC-like cupins"/>
    <property type="match status" value="1"/>
</dbReference>